<dbReference type="Proteomes" id="UP000557872">
    <property type="component" value="Unassembled WGS sequence"/>
</dbReference>
<dbReference type="Gene3D" id="1.20.120.10">
    <property type="entry name" value="Cytochrome c/b562"/>
    <property type="match status" value="1"/>
</dbReference>
<protein>
    <submittedName>
        <fullName evidence="2">Uncharacterized protein</fullName>
    </submittedName>
</protein>
<accession>A0A851GAI8</accession>
<evidence type="ECO:0000256" key="1">
    <source>
        <dbReference type="SAM" id="SignalP"/>
    </source>
</evidence>
<gene>
    <name evidence="2" type="ORF">HW115_02255</name>
</gene>
<feature type="chain" id="PRO_5033025606" evidence="1">
    <location>
        <begin position="29"/>
        <end position="146"/>
    </location>
</feature>
<dbReference type="EMBL" id="JACBAZ010000001">
    <property type="protein sequence ID" value="NWK54416.1"/>
    <property type="molecule type" value="Genomic_DNA"/>
</dbReference>
<proteinExistence type="predicted"/>
<dbReference type="RefSeq" id="WP_178930946.1">
    <property type="nucleotide sequence ID" value="NZ_JACBAZ010000001.1"/>
</dbReference>
<keyword evidence="3" id="KW-1185">Reference proteome</keyword>
<evidence type="ECO:0000313" key="3">
    <source>
        <dbReference type="Proteomes" id="UP000557872"/>
    </source>
</evidence>
<reference evidence="2 3" key="1">
    <citation type="submission" date="2020-07" db="EMBL/GenBank/DDBJ databases">
        <title>Roseicoccus Jingziensis gen. nov., sp. nov., isolated from coastal seawater.</title>
        <authorList>
            <person name="Feng X."/>
        </authorList>
    </citation>
    <scope>NUCLEOTIDE SEQUENCE [LARGE SCALE GENOMIC DNA]</scope>
    <source>
        <strain evidence="2 3">N1E253</strain>
    </source>
</reference>
<sequence length="146" mass="15920">MMTFTHCINRMFLSLGAASLCLVAPVVADEEDHTPLGEAMEQSAKALKSLRTIDKADWAGGAKAARVAADGCRKGMAYEPAMLKEMPEGKEKAKALADYKRLMGVCYAALCELELAYLDEDQAKVDAAMSKIKSVKKEGHKKYEDD</sequence>
<organism evidence="2 3">
    <name type="scientific">Oceaniferula marina</name>
    <dbReference type="NCBI Taxonomy" id="2748318"/>
    <lineage>
        <taxon>Bacteria</taxon>
        <taxon>Pseudomonadati</taxon>
        <taxon>Verrucomicrobiota</taxon>
        <taxon>Verrucomicrobiia</taxon>
        <taxon>Verrucomicrobiales</taxon>
        <taxon>Verrucomicrobiaceae</taxon>
        <taxon>Oceaniferula</taxon>
    </lineage>
</organism>
<name>A0A851GAI8_9BACT</name>
<dbReference type="AlphaFoldDB" id="A0A851GAI8"/>
<keyword evidence="1" id="KW-0732">Signal</keyword>
<comment type="caution">
    <text evidence="2">The sequence shown here is derived from an EMBL/GenBank/DDBJ whole genome shotgun (WGS) entry which is preliminary data.</text>
</comment>
<evidence type="ECO:0000313" key="2">
    <source>
        <dbReference type="EMBL" id="NWK54416.1"/>
    </source>
</evidence>
<feature type="signal peptide" evidence="1">
    <location>
        <begin position="1"/>
        <end position="28"/>
    </location>
</feature>